<dbReference type="PANTHER" id="PTHR45138:SF24">
    <property type="entry name" value="DIGUANYLATE CYCLASE DGCC-RELATED"/>
    <property type="match status" value="1"/>
</dbReference>
<feature type="transmembrane region" description="Helical" evidence="2">
    <location>
        <begin position="103"/>
        <end position="125"/>
    </location>
</feature>
<keyword evidence="2" id="KW-1133">Transmembrane helix</keyword>
<feature type="transmembrane region" description="Helical" evidence="2">
    <location>
        <begin position="79"/>
        <end position="97"/>
    </location>
</feature>
<evidence type="ECO:0000256" key="2">
    <source>
        <dbReference type="SAM" id="Phobius"/>
    </source>
</evidence>
<evidence type="ECO:0000313" key="4">
    <source>
        <dbReference type="EMBL" id="OXC78399.1"/>
    </source>
</evidence>
<feature type="domain" description="GGDEF" evidence="3">
    <location>
        <begin position="239"/>
        <end position="371"/>
    </location>
</feature>
<dbReference type="GO" id="GO:0043709">
    <property type="term" value="P:cell adhesion involved in single-species biofilm formation"/>
    <property type="evidence" value="ECO:0007669"/>
    <property type="project" value="TreeGrafter"/>
</dbReference>
<dbReference type="SUPFAM" id="SSF55073">
    <property type="entry name" value="Nucleotide cyclase"/>
    <property type="match status" value="1"/>
</dbReference>
<dbReference type="EC" id="2.7.7.65" evidence="1"/>
<dbReference type="CDD" id="cd01949">
    <property type="entry name" value="GGDEF"/>
    <property type="match status" value="1"/>
</dbReference>
<dbReference type="InterPro" id="IPR050469">
    <property type="entry name" value="Diguanylate_Cyclase"/>
</dbReference>
<dbReference type="PROSITE" id="PS50887">
    <property type="entry name" value="GGDEF"/>
    <property type="match status" value="1"/>
</dbReference>
<accession>A0A226X5I4</accession>
<feature type="transmembrane region" description="Helical" evidence="2">
    <location>
        <begin position="137"/>
        <end position="162"/>
    </location>
</feature>
<dbReference type="GO" id="GO:0052621">
    <property type="term" value="F:diguanylate cyclase activity"/>
    <property type="evidence" value="ECO:0007669"/>
    <property type="project" value="UniProtKB-EC"/>
</dbReference>
<dbReference type="Gene3D" id="3.30.70.270">
    <property type="match status" value="1"/>
</dbReference>
<dbReference type="SMART" id="SM00267">
    <property type="entry name" value="GGDEF"/>
    <property type="match status" value="1"/>
</dbReference>
<feature type="transmembrane region" description="Helical" evidence="2">
    <location>
        <begin position="46"/>
        <end position="72"/>
    </location>
</feature>
<proteinExistence type="predicted"/>
<dbReference type="GO" id="GO:1902201">
    <property type="term" value="P:negative regulation of bacterial-type flagellum-dependent cell motility"/>
    <property type="evidence" value="ECO:0007669"/>
    <property type="project" value="TreeGrafter"/>
</dbReference>
<dbReference type="InterPro" id="IPR000160">
    <property type="entry name" value="GGDEF_dom"/>
</dbReference>
<protein>
    <recommendedName>
        <fullName evidence="1">diguanylate cyclase</fullName>
        <ecNumber evidence="1">2.7.7.65</ecNumber>
    </recommendedName>
</protein>
<dbReference type="PANTHER" id="PTHR45138">
    <property type="entry name" value="REGULATORY COMPONENTS OF SENSORY TRANSDUCTION SYSTEM"/>
    <property type="match status" value="1"/>
</dbReference>
<dbReference type="InterPro" id="IPR043128">
    <property type="entry name" value="Rev_trsase/Diguanyl_cyclase"/>
</dbReference>
<keyword evidence="2" id="KW-0472">Membrane</keyword>
<reference evidence="5" key="1">
    <citation type="submission" date="2017-01" db="EMBL/GenBank/DDBJ databases">
        <title>Genome Analysis of Deinococcus marmoris KOPRI26562.</title>
        <authorList>
            <person name="Kim J.H."/>
            <person name="Oh H.-M."/>
        </authorList>
    </citation>
    <scope>NUCLEOTIDE SEQUENCE [LARGE SCALE GENOMIC DNA]</scope>
    <source>
        <strain evidence="5">PAMC 26633</strain>
    </source>
</reference>
<comment type="caution">
    <text evidence="4">The sequence shown here is derived from an EMBL/GenBank/DDBJ whole genome shotgun (WGS) entry which is preliminary data.</text>
</comment>
<dbReference type="FunFam" id="3.30.70.270:FF:000001">
    <property type="entry name" value="Diguanylate cyclase domain protein"/>
    <property type="match status" value="1"/>
</dbReference>
<dbReference type="InterPro" id="IPR029787">
    <property type="entry name" value="Nucleotide_cyclase"/>
</dbReference>
<evidence type="ECO:0000259" key="3">
    <source>
        <dbReference type="PROSITE" id="PS50887"/>
    </source>
</evidence>
<gene>
    <name evidence="4" type="ORF">BSU04_11675</name>
</gene>
<dbReference type="Pfam" id="PF00990">
    <property type="entry name" value="GGDEF"/>
    <property type="match status" value="1"/>
</dbReference>
<organism evidence="4 5">
    <name type="scientific">Caballeronia sordidicola</name>
    <name type="common">Burkholderia sordidicola</name>
    <dbReference type="NCBI Taxonomy" id="196367"/>
    <lineage>
        <taxon>Bacteria</taxon>
        <taxon>Pseudomonadati</taxon>
        <taxon>Pseudomonadota</taxon>
        <taxon>Betaproteobacteria</taxon>
        <taxon>Burkholderiales</taxon>
        <taxon>Burkholderiaceae</taxon>
        <taxon>Caballeronia</taxon>
    </lineage>
</organism>
<feature type="transmembrane region" description="Helical" evidence="2">
    <location>
        <begin position="174"/>
        <end position="198"/>
    </location>
</feature>
<dbReference type="Proteomes" id="UP000214720">
    <property type="component" value="Unassembled WGS sequence"/>
</dbReference>
<evidence type="ECO:0000313" key="5">
    <source>
        <dbReference type="Proteomes" id="UP000214720"/>
    </source>
</evidence>
<dbReference type="AlphaFoldDB" id="A0A226X5I4"/>
<evidence type="ECO:0000256" key="1">
    <source>
        <dbReference type="ARBA" id="ARBA00012528"/>
    </source>
</evidence>
<dbReference type="EMBL" id="MTHB01000063">
    <property type="protein sequence ID" value="OXC78399.1"/>
    <property type="molecule type" value="Genomic_DNA"/>
</dbReference>
<sequence>MSGAISVVVFGSLVRSGIPGLFRWIAANVLIVAAFVALALDDTSPAPLTVVVASLLFASAALLVLQGCRLFFGLRPSRLHEVAAFTMLVIGVIYWACLSPNEAARVTLMSAFLAYVRLSVGWITYTRRPLHRPGYSYQFVAIVAALGGLVHLARGLAAGFGWEHHTRFLEPTPLTIAFLALGIVTLPCLSIGALMLAYDRMAERMERLAAIDELTGALVRREFMAQAELHLERANRAESRFAVAILDIDHFKAVNDAHGHAAGDRALAHFSSIVSQGIRRGDIFGRLGGEEFAVLFPETTRVDAMTLVNSLRLHLAASTLAVPCGEVTCTFSAGVDEYQASEMLANLMARADAALYSAKAMGRNRVVLAVSTGDEAVGATKDAPKPT</sequence>
<name>A0A226X5I4_CABSO</name>
<dbReference type="GO" id="GO:0005886">
    <property type="term" value="C:plasma membrane"/>
    <property type="evidence" value="ECO:0007669"/>
    <property type="project" value="TreeGrafter"/>
</dbReference>
<feature type="transmembrane region" description="Helical" evidence="2">
    <location>
        <begin position="21"/>
        <end position="40"/>
    </location>
</feature>
<dbReference type="NCBIfam" id="TIGR00254">
    <property type="entry name" value="GGDEF"/>
    <property type="match status" value="1"/>
</dbReference>
<keyword evidence="2" id="KW-0812">Transmembrane</keyword>